<protein>
    <recommendedName>
        <fullName evidence="3 11">Probable thymidylate kinase</fullName>
        <ecNumber evidence="2 11">2.7.4.9</ecNumber>
    </recommendedName>
    <alternativeName>
        <fullName evidence="9 11">dTMP kinase</fullName>
    </alternativeName>
</protein>
<evidence type="ECO:0000313" key="13">
    <source>
        <dbReference type="EMBL" id="WYY01072.1"/>
    </source>
</evidence>
<dbReference type="InterPro" id="IPR018094">
    <property type="entry name" value="Thymidylate_kinase"/>
</dbReference>
<evidence type="ECO:0000256" key="4">
    <source>
        <dbReference type="ARBA" id="ARBA00022679"/>
    </source>
</evidence>
<dbReference type="GO" id="GO:0006235">
    <property type="term" value="P:dTTP biosynthetic process"/>
    <property type="evidence" value="ECO:0007669"/>
    <property type="project" value="UniProtKB-UniRule"/>
</dbReference>
<dbReference type="SUPFAM" id="SSF52540">
    <property type="entry name" value="P-loop containing nucleoside triphosphate hydrolases"/>
    <property type="match status" value="1"/>
</dbReference>
<feature type="binding site" evidence="11">
    <location>
        <begin position="7"/>
        <end position="14"/>
    </location>
    <ligand>
        <name>ATP</name>
        <dbReference type="ChEBI" id="CHEBI:30616"/>
    </ligand>
</feature>
<evidence type="ECO:0000256" key="6">
    <source>
        <dbReference type="ARBA" id="ARBA00022741"/>
    </source>
</evidence>
<dbReference type="Gene3D" id="3.40.50.300">
    <property type="entry name" value="P-loop containing nucleotide triphosphate hydrolases"/>
    <property type="match status" value="1"/>
</dbReference>
<dbReference type="Pfam" id="PF02223">
    <property type="entry name" value="Thymidylate_kin"/>
    <property type="match status" value="1"/>
</dbReference>
<dbReference type="GeneID" id="95968406"/>
<dbReference type="KEGG" id="omr:OXIME_001668"/>
<evidence type="ECO:0000256" key="10">
    <source>
        <dbReference type="ARBA" id="ARBA00048743"/>
    </source>
</evidence>
<dbReference type="PROSITE" id="PS01331">
    <property type="entry name" value="THYMIDYLATE_KINASE"/>
    <property type="match status" value="1"/>
</dbReference>
<reference evidence="13 14" key="1">
    <citation type="submission" date="2023-09" db="EMBL/GenBank/DDBJ databases">
        <authorList>
            <person name="Golyshina O.V."/>
            <person name="Lunev E.A."/>
            <person name="Bargiela R."/>
            <person name="Gaines M.C."/>
            <person name="Daum B."/>
            <person name="Bale N.J."/>
            <person name="Koenen M."/>
            <person name="Sinninghe Damst J.S."/>
            <person name="Yakimov M."/>
            <person name="Golyshin P.N."/>
        </authorList>
    </citation>
    <scope>NUCLEOTIDE SEQUENCE [LARGE SCALE GENOMIC DNA]</scope>
    <source>
        <strain evidence="13 14">M1</strain>
    </source>
</reference>
<dbReference type="GO" id="GO:0006233">
    <property type="term" value="P:dTDP biosynthetic process"/>
    <property type="evidence" value="ECO:0007669"/>
    <property type="project" value="InterPro"/>
</dbReference>
<keyword evidence="5 11" id="KW-0545">Nucleotide biosynthesis</keyword>
<keyword evidence="7 11" id="KW-0418">Kinase</keyword>
<keyword evidence="8 11" id="KW-0067">ATP-binding</keyword>
<dbReference type="Proteomes" id="UP001451606">
    <property type="component" value="Chromosome"/>
</dbReference>
<name>A0AAX4NJE4_9ARCH</name>
<proteinExistence type="inferred from homology"/>
<evidence type="ECO:0000259" key="12">
    <source>
        <dbReference type="Pfam" id="PF02223"/>
    </source>
</evidence>
<organism evidence="13 14">
    <name type="scientific">Oxyplasma meridianum</name>
    <dbReference type="NCBI Taxonomy" id="3073602"/>
    <lineage>
        <taxon>Archaea</taxon>
        <taxon>Methanobacteriati</taxon>
        <taxon>Thermoplasmatota</taxon>
        <taxon>Thermoplasmata</taxon>
        <taxon>Thermoplasmatales</taxon>
        <taxon>Thermoplasmataceae</taxon>
        <taxon>Oxyplasma</taxon>
    </lineage>
</organism>
<comment type="similarity">
    <text evidence="1 11">Belongs to the thymidylate kinase family.</text>
</comment>
<dbReference type="GO" id="GO:0004798">
    <property type="term" value="F:dTMP kinase activity"/>
    <property type="evidence" value="ECO:0007669"/>
    <property type="project" value="UniProtKB-UniRule"/>
</dbReference>
<dbReference type="CDD" id="cd01672">
    <property type="entry name" value="TMPK"/>
    <property type="match status" value="1"/>
</dbReference>
<dbReference type="InterPro" id="IPR027417">
    <property type="entry name" value="P-loop_NTPase"/>
</dbReference>
<dbReference type="GO" id="GO:0005737">
    <property type="term" value="C:cytoplasm"/>
    <property type="evidence" value="ECO:0007669"/>
    <property type="project" value="TreeGrafter"/>
</dbReference>
<keyword evidence="14" id="KW-1185">Reference proteome</keyword>
<dbReference type="EC" id="2.7.4.9" evidence="2 11"/>
<evidence type="ECO:0000313" key="14">
    <source>
        <dbReference type="Proteomes" id="UP001451606"/>
    </source>
</evidence>
<dbReference type="NCBIfam" id="TIGR00041">
    <property type="entry name" value="DTMP_kinase"/>
    <property type="match status" value="1"/>
</dbReference>
<evidence type="ECO:0000256" key="1">
    <source>
        <dbReference type="ARBA" id="ARBA00009776"/>
    </source>
</evidence>
<evidence type="ECO:0000256" key="9">
    <source>
        <dbReference type="ARBA" id="ARBA00029962"/>
    </source>
</evidence>
<evidence type="ECO:0000256" key="5">
    <source>
        <dbReference type="ARBA" id="ARBA00022727"/>
    </source>
</evidence>
<keyword evidence="6 11" id="KW-0547">Nucleotide-binding</keyword>
<dbReference type="RefSeq" id="WP_393971392.1">
    <property type="nucleotide sequence ID" value="NZ_CP133772.1"/>
</dbReference>
<comment type="catalytic activity">
    <reaction evidence="10 11">
        <text>dTMP + ATP = dTDP + ADP</text>
        <dbReference type="Rhea" id="RHEA:13517"/>
        <dbReference type="ChEBI" id="CHEBI:30616"/>
        <dbReference type="ChEBI" id="CHEBI:58369"/>
        <dbReference type="ChEBI" id="CHEBI:63528"/>
        <dbReference type="ChEBI" id="CHEBI:456216"/>
        <dbReference type="EC" id="2.7.4.9"/>
    </reaction>
</comment>
<evidence type="ECO:0000256" key="7">
    <source>
        <dbReference type="ARBA" id="ARBA00022777"/>
    </source>
</evidence>
<dbReference type="PANTHER" id="PTHR10344:SF4">
    <property type="entry name" value="UMP-CMP KINASE 2, MITOCHONDRIAL"/>
    <property type="match status" value="1"/>
</dbReference>
<sequence length="198" mass="22668">MFVSIEGIDGSGKSTLSRNLKRKLLELGRSVFLTHEPTDGFFITESEQKNRTAENAIELFFRFTTDRMHHQKIINGELDRERIVISDRYIHSSYAYQGPLMEMVFGGMDGTLEWMMSVSRIIKRMPDLIIFLDLEPGRTTSRIAARKGRSGFEDPDYLKLVRTYYQKMIGSNWLVIDSTLPVEKVTAAALEAVLARLP</sequence>
<dbReference type="EMBL" id="CP133772">
    <property type="protein sequence ID" value="WYY01072.1"/>
    <property type="molecule type" value="Genomic_DNA"/>
</dbReference>
<dbReference type="AlphaFoldDB" id="A0AAX4NJE4"/>
<dbReference type="HAMAP" id="MF_00165">
    <property type="entry name" value="Thymidylate_kinase"/>
    <property type="match status" value="1"/>
</dbReference>
<dbReference type="InterPro" id="IPR039430">
    <property type="entry name" value="Thymidylate_kin-like_dom"/>
</dbReference>
<dbReference type="InterPro" id="IPR018095">
    <property type="entry name" value="Thymidylate_kin_CS"/>
</dbReference>
<dbReference type="PANTHER" id="PTHR10344">
    <property type="entry name" value="THYMIDYLATE KINASE"/>
    <property type="match status" value="1"/>
</dbReference>
<dbReference type="GO" id="GO:0005524">
    <property type="term" value="F:ATP binding"/>
    <property type="evidence" value="ECO:0007669"/>
    <property type="project" value="UniProtKB-UniRule"/>
</dbReference>
<keyword evidence="4 11" id="KW-0808">Transferase</keyword>
<dbReference type="GO" id="GO:0006227">
    <property type="term" value="P:dUDP biosynthetic process"/>
    <property type="evidence" value="ECO:0007669"/>
    <property type="project" value="TreeGrafter"/>
</dbReference>
<feature type="domain" description="Thymidylate kinase-like" evidence="12">
    <location>
        <begin position="5"/>
        <end position="187"/>
    </location>
</feature>
<gene>
    <name evidence="11 13" type="primary">tmk</name>
    <name evidence="13" type="ORF">OXIME_001668</name>
</gene>
<evidence type="ECO:0000256" key="8">
    <source>
        <dbReference type="ARBA" id="ARBA00022840"/>
    </source>
</evidence>
<evidence type="ECO:0000256" key="3">
    <source>
        <dbReference type="ARBA" id="ARBA00013355"/>
    </source>
</evidence>
<evidence type="ECO:0000256" key="2">
    <source>
        <dbReference type="ARBA" id="ARBA00012980"/>
    </source>
</evidence>
<accession>A0AAX4NJE4</accession>
<evidence type="ECO:0000256" key="11">
    <source>
        <dbReference type="HAMAP-Rule" id="MF_00165"/>
    </source>
</evidence>